<evidence type="ECO:0000313" key="19">
    <source>
        <dbReference type="Proteomes" id="UP000437017"/>
    </source>
</evidence>
<dbReference type="GO" id="GO:0005694">
    <property type="term" value="C:chromosome"/>
    <property type="evidence" value="ECO:0007669"/>
    <property type="project" value="UniProtKB-SubCell"/>
</dbReference>
<evidence type="ECO:0000256" key="3">
    <source>
        <dbReference type="ARBA" id="ARBA00004398"/>
    </source>
</evidence>
<feature type="region of interest" description="Disordered" evidence="16">
    <location>
        <begin position="1"/>
        <end position="30"/>
    </location>
</feature>
<keyword evidence="10" id="KW-0964">Secreted</keyword>
<organism evidence="18 19">
    <name type="scientific">Balaenoptera physalus</name>
    <name type="common">Fin whale</name>
    <name type="synonym">Balaena physalus</name>
    <dbReference type="NCBI Taxonomy" id="9770"/>
    <lineage>
        <taxon>Eukaryota</taxon>
        <taxon>Metazoa</taxon>
        <taxon>Chordata</taxon>
        <taxon>Craniata</taxon>
        <taxon>Vertebrata</taxon>
        <taxon>Euteleostomi</taxon>
        <taxon>Mammalia</taxon>
        <taxon>Eutheria</taxon>
        <taxon>Laurasiatheria</taxon>
        <taxon>Artiodactyla</taxon>
        <taxon>Whippomorpha</taxon>
        <taxon>Cetacea</taxon>
        <taxon>Mysticeti</taxon>
        <taxon>Balaenopteridae</taxon>
        <taxon>Balaenoptera</taxon>
    </lineage>
</organism>
<protein>
    <recommendedName>
        <fullName evidence="6">Interleukin-33</fullName>
    </recommendedName>
</protein>
<keyword evidence="11" id="KW-0804">Transcription</keyword>
<evidence type="ECO:0000256" key="2">
    <source>
        <dbReference type="ARBA" id="ARBA00004286"/>
    </source>
</evidence>
<evidence type="ECO:0000256" key="13">
    <source>
        <dbReference type="ARBA" id="ARBA00023329"/>
    </source>
</evidence>
<accession>A0A643CFC9</accession>
<keyword evidence="8" id="KW-0963">Cytoplasm</keyword>
<proteinExistence type="inferred from homology"/>
<evidence type="ECO:0000256" key="10">
    <source>
        <dbReference type="ARBA" id="ARBA00022525"/>
    </source>
</evidence>
<reference evidence="18 19" key="1">
    <citation type="journal article" date="2019" name="PLoS ONE">
        <title>Genomic analyses reveal an absence of contemporary introgressive admixture between fin whales and blue whales, despite known hybrids.</title>
        <authorList>
            <person name="Westbury M.V."/>
            <person name="Petersen B."/>
            <person name="Lorenzen E.D."/>
        </authorList>
    </citation>
    <scope>NUCLEOTIDE SEQUENCE [LARGE SCALE GENOMIC DNA]</scope>
    <source>
        <strain evidence="18">FinWhale-01</strain>
    </source>
</reference>
<comment type="similarity">
    <text evidence="5">Belongs to the IL-1 family. Highly divergent.</text>
</comment>
<comment type="function">
    <text evidence="14">In quiescent endothelia the uncleaved form is constitutively and abundantly expressed, and acts as a chromatin-associated nuclear factor with transcriptional repressor properties, it may sequester nuclear NF-kappaB/RELA, lowering expression of its targets. This form is rapidely lost upon angiogenic or pro-inflammatory activation.</text>
</comment>
<comment type="subunit">
    <text evidence="15">Forms a 1:1:1 heterotrimeric complex with its primary high-affinity receptor IL1RL1 and the coreceptor IL1RAP. Interacts with cargo receptor TMED10; the interaction mediates the translocation from the cytoplasm into the ERGIC (endoplasmic reticulum-Golgi intermediate compartment) and thereby secretion.</text>
</comment>
<evidence type="ECO:0000256" key="14">
    <source>
        <dbReference type="ARBA" id="ARBA00045203"/>
    </source>
</evidence>
<evidence type="ECO:0000256" key="7">
    <source>
        <dbReference type="ARBA" id="ARBA00022454"/>
    </source>
</evidence>
<dbReference type="GO" id="GO:0001819">
    <property type="term" value="P:positive regulation of cytokine production"/>
    <property type="evidence" value="ECO:0007669"/>
    <property type="project" value="TreeGrafter"/>
</dbReference>
<dbReference type="CDD" id="cd23299">
    <property type="entry name" value="beta-trefoil_IL33"/>
    <property type="match status" value="1"/>
</dbReference>
<keyword evidence="19" id="KW-1185">Reference proteome</keyword>
<evidence type="ECO:0000256" key="5">
    <source>
        <dbReference type="ARBA" id="ARBA00007933"/>
    </source>
</evidence>
<dbReference type="PANTHER" id="PTHR21114">
    <property type="entry name" value="DVS27 PROTEIN"/>
    <property type="match status" value="1"/>
</dbReference>
<evidence type="ECO:0000256" key="12">
    <source>
        <dbReference type="ARBA" id="ARBA00023242"/>
    </source>
</evidence>
<dbReference type="EMBL" id="SGJD01001663">
    <property type="protein sequence ID" value="KAB0398937.1"/>
    <property type="molecule type" value="Genomic_DNA"/>
</dbReference>
<dbReference type="GO" id="GO:0050729">
    <property type="term" value="P:positive regulation of inflammatory response"/>
    <property type="evidence" value="ECO:0007669"/>
    <property type="project" value="TreeGrafter"/>
</dbReference>
<dbReference type="InterPro" id="IPR053902">
    <property type="entry name" value="IL33_C"/>
</dbReference>
<dbReference type="OrthoDB" id="9836513at2759"/>
<comment type="subcellular location">
    <subcellularLocation>
        <location evidence="2">Chromosome</location>
    </subcellularLocation>
    <subcellularLocation>
        <location evidence="3">Cytoplasmic vesicle</location>
        <location evidence="3">Secretory vesicle</location>
    </subcellularLocation>
    <subcellularLocation>
        <location evidence="1">Nucleus</location>
    </subcellularLocation>
    <subcellularLocation>
        <location evidence="4">Secreted</location>
    </subcellularLocation>
</comment>
<dbReference type="Proteomes" id="UP000437017">
    <property type="component" value="Unassembled WGS sequence"/>
</dbReference>
<evidence type="ECO:0000256" key="16">
    <source>
        <dbReference type="SAM" id="MobiDB-lite"/>
    </source>
</evidence>
<evidence type="ECO:0000256" key="8">
    <source>
        <dbReference type="ARBA" id="ARBA00022490"/>
    </source>
</evidence>
<evidence type="ECO:0000256" key="6">
    <source>
        <dbReference type="ARBA" id="ARBA00016804"/>
    </source>
</evidence>
<dbReference type="GO" id="GO:0005125">
    <property type="term" value="F:cytokine activity"/>
    <property type="evidence" value="ECO:0007669"/>
    <property type="project" value="UniProtKB-KW"/>
</dbReference>
<feature type="compositionally biased region" description="Polar residues" evidence="16">
    <location>
        <begin position="1"/>
        <end position="10"/>
    </location>
</feature>
<dbReference type="PANTHER" id="PTHR21114:SF0">
    <property type="entry name" value="INTERLEUKIN-33"/>
    <property type="match status" value="1"/>
</dbReference>
<comment type="caution">
    <text evidence="18">The sequence shown here is derived from an EMBL/GenBank/DDBJ whole genome shotgun (WGS) entry which is preliminary data.</text>
</comment>
<dbReference type="Gene3D" id="2.80.10.50">
    <property type="match status" value="1"/>
</dbReference>
<dbReference type="GO" id="GO:0030133">
    <property type="term" value="C:transport vesicle"/>
    <property type="evidence" value="ECO:0007669"/>
    <property type="project" value="UniProtKB-SubCell"/>
</dbReference>
<evidence type="ECO:0000259" key="17">
    <source>
        <dbReference type="Pfam" id="PF15095"/>
    </source>
</evidence>
<gene>
    <name evidence="18" type="ORF">E2I00_000405</name>
</gene>
<dbReference type="GO" id="GO:0005615">
    <property type="term" value="C:extracellular space"/>
    <property type="evidence" value="ECO:0007669"/>
    <property type="project" value="UniProtKB-KW"/>
</dbReference>
<evidence type="ECO:0000256" key="1">
    <source>
        <dbReference type="ARBA" id="ARBA00004123"/>
    </source>
</evidence>
<evidence type="ECO:0000313" key="18">
    <source>
        <dbReference type="EMBL" id="KAB0398937.1"/>
    </source>
</evidence>
<evidence type="ECO:0000256" key="4">
    <source>
        <dbReference type="ARBA" id="ARBA00004613"/>
    </source>
</evidence>
<evidence type="ECO:0000256" key="15">
    <source>
        <dbReference type="ARBA" id="ARBA00046367"/>
    </source>
</evidence>
<feature type="domain" description="Interleukin 33 C-terminal" evidence="17">
    <location>
        <begin position="128"/>
        <end position="299"/>
    </location>
</feature>
<name>A0A643CFC9_BALPH</name>
<sequence>PKMKYSTTKISPAKMHSSAGKALVKSPKLRKSQQKAEEVCPMYSMQLRSGLKIEKKTCYFRKETTKRHSPRTGKEKLHFLIIFQHNDGHLFAFTYHIKIHNFFPHPNSFWKRSFTFDKTRVQKYTTATGLPSIKEHSASLSTYNDQSITFVFEDGNYEIYVDDLGKDQEKGRVFLFVFNDIMMTNKVLLRYYDSQFPSSETDGGGDHRKLMVNLSPTKDKDFLLHANSKEHSVELQKCENPLPEQAFFVLHEETSQCVSFECKSNPGVFLGVKDNHLALIKRGEHPEDSNEENTIFKLSNLI</sequence>
<dbReference type="GO" id="GO:0005634">
    <property type="term" value="C:nucleus"/>
    <property type="evidence" value="ECO:0007669"/>
    <property type="project" value="UniProtKB-SubCell"/>
</dbReference>
<keyword evidence="12" id="KW-0539">Nucleus</keyword>
<dbReference type="AlphaFoldDB" id="A0A643CFC9"/>
<keyword evidence="7" id="KW-0158">Chromosome</keyword>
<dbReference type="InterPro" id="IPR026145">
    <property type="entry name" value="IL-33"/>
</dbReference>
<evidence type="ECO:0000256" key="9">
    <source>
        <dbReference type="ARBA" id="ARBA00022514"/>
    </source>
</evidence>
<keyword evidence="9" id="KW-0202">Cytokine</keyword>
<feature type="non-terminal residue" evidence="18">
    <location>
        <position position="1"/>
    </location>
</feature>
<evidence type="ECO:0000256" key="11">
    <source>
        <dbReference type="ARBA" id="ARBA00023163"/>
    </source>
</evidence>
<keyword evidence="13" id="KW-0968">Cytoplasmic vesicle</keyword>
<dbReference type="Pfam" id="PF15095">
    <property type="entry name" value="IL33_bt"/>
    <property type="match status" value="1"/>
</dbReference>